<dbReference type="OrthoDB" id="9802241at2"/>
<sequence>MNHFEYHDGELYCEQVSLRELADTVGTPLYVYSSATLERHYNVFADALSSKPELRSPKGEAPLVAYATKANSNLGVLATLAAQGCGADTVSEGEIRKALKAGIPADRIVFSGVGKTDAEMAFALKAGIYQLNVESRPELERLARVAAELDMVAPFVIRINPGVGAGGHEKITTGGAKDKFGISAAEALSLYAAAAGHPNLAPMGIACHIGSQILDLKPLQEAFTRMRGWVEQLRAEGLSVERLDLGGGLGVPYFNQKEPASVADYAEMTALAAGNLGVRYTFEPGRLIAANAGVLISKVVHVHERADSGQQFLVIDAAMNDLIRPALYDAFHDIRPVARPGNETATYDVVGPICETGDTFTRGREMPVMQAGELVSFMSAGAYGAVMGSEYNSRPLAPEVLVRDADWSVVRPRPSYEEMMAREPIPAWLSPSPRVKTA</sequence>
<reference evidence="12" key="1">
    <citation type="submission" date="2016-10" db="EMBL/GenBank/DDBJ databases">
        <authorList>
            <person name="Varghese N."/>
            <person name="Submissions S."/>
        </authorList>
    </citation>
    <scope>NUCLEOTIDE SEQUENCE [LARGE SCALE GENOMIC DNA]</scope>
    <source>
        <strain evidence="12">CGMCC 1.3431</strain>
    </source>
</reference>
<dbReference type="InterPro" id="IPR002986">
    <property type="entry name" value="DAP_deCOOHase_LysA"/>
</dbReference>
<feature type="binding site" evidence="5">
    <location>
        <begin position="283"/>
        <end position="286"/>
    </location>
    <ligand>
        <name>pyridoxal 5'-phosphate</name>
        <dbReference type="ChEBI" id="CHEBI:597326"/>
    </ligand>
</feature>
<evidence type="ECO:0000256" key="3">
    <source>
        <dbReference type="ARBA" id="ARBA00022898"/>
    </source>
</evidence>
<dbReference type="PROSITE" id="PS00879">
    <property type="entry name" value="ODR_DC_2_2"/>
    <property type="match status" value="1"/>
</dbReference>
<evidence type="ECO:0000259" key="9">
    <source>
        <dbReference type="Pfam" id="PF00278"/>
    </source>
</evidence>
<feature type="binding site" evidence="5">
    <location>
        <position position="383"/>
    </location>
    <ligand>
        <name>pyridoxal 5'-phosphate</name>
        <dbReference type="ChEBI" id="CHEBI:597326"/>
    </ligand>
</feature>
<dbReference type="PANTHER" id="PTHR43727:SF2">
    <property type="entry name" value="GROUP IV DECARBOXYLASE"/>
    <property type="match status" value="1"/>
</dbReference>
<keyword evidence="3 5" id="KW-0663">Pyridoxal phosphate</keyword>
<dbReference type="Pfam" id="PF00278">
    <property type="entry name" value="Orn_DAP_Arg_deC"/>
    <property type="match status" value="1"/>
</dbReference>
<dbReference type="CDD" id="cd06828">
    <property type="entry name" value="PLPDE_III_DapDC"/>
    <property type="match status" value="1"/>
</dbReference>
<dbReference type="STRING" id="260084.SAMN02927928_2891"/>
<organism evidence="11 12">
    <name type="scientific">Asticcacaulis taihuensis</name>
    <dbReference type="NCBI Taxonomy" id="260084"/>
    <lineage>
        <taxon>Bacteria</taxon>
        <taxon>Pseudomonadati</taxon>
        <taxon>Pseudomonadota</taxon>
        <taxon>Alphaproteobacteria</taxon>
        <taxon>Caulobacterales</taxon>
        <taxon>Caulobacteraceae</taxon>
        <taxon>Asticcacaulis</taxon>
    </lineage>
</organism>
<dbReference type="GO" id="GO:0009089">
    <property type="term" value="P:lysine biosynthetic process via diaminopimelate"/>
    <property type="evidence" value="ECO:0007669"/>
    <property type="project" value="UniProtKB-UniRule"/>
</dbReference>
<dbReference type="SUPFAM" id="SSF50621">
    <property type="entry name" value="Alanine racemase C-terminal domain-like"/>
    <property type="match status" value="1"/>
</dbReference>
<dbReference type="FunFam" id="3.20.20.10:FF:000003">
    <property type="entry name" value="Diaminopimelate decarboxylase"/>
    <property type="match status" value="1"/>
</dbReference>
<evidence type="ECO:0000313" key="11">
    <source>
        <dbReference type="EMBL" id="SCW72070.1"/>
    </source>
</evidence>
<dbReference type="UniPathway" id="UPA00034">
    <property type="reaction ID" value="UER00027"/>
</dbReference>
<keyword evidence="2 5" id="KW-0210">Decarboxylase</keyword>
<evidence type="ECO:0000256" key="4">
    <source>
        <dbReference type="ARBA" id="ARBA00023239"/>
    </source>
</evidence>
<feature type="binding site" evidence="5">
    <location>
        <position position="324"/>
    </location>
    <ligand>
        <name>substrate</name>
    </ligand>
</feature>
<dbReference type="PANTHER" id="PTHR43727">
    <property type="entry name" value="DIAMINOPIMELATE DECARBOXYLASE"/>
    <property type="match status" value="1"/>
</dbReference>
<dbReference type="InterPro" id="IPR022657">
    <property type="entry name" value="De-COase2_CS"/>
</dbReference>
<evidence type="ECO:0000256" key="8">
    <source>
        <dbReference type="RuleBase" id="RU003738"/>
    </source>
</evidence>
<feature type="binding site" evidence="5">
    <location>
        <position position="286"/>
    </location>
    <ligand>
        <name>substrate</name>
    </ligand>
</feature>
<feature type="binding site" evidence="5">
    <location>
        <position position="355"/>
    </location>
    <ligand>
        <name>substrate</name>
    </ligand>
</feature>
<evidence type="ECO:0000256" key="7">
    <source>
        <dbReference type="PIRSR" id="PIRSR600183-50"/>
    </source>
</evidence>
<feature type="binding site" evidence="5">
    <location>
        <position position="328"/>
    </location>
    <ligand>
        <name>substrate</name>
    </ligand>
</feature>
<dbReference type="PRINTS" id="PR01181">
    <property type="entry name" value="DAPDCRBXLASE"/>
</dbReference>
<evidence type="ECO:0000256" key="2">
    <source>
        <dbReference type="ARBA" id="ARBA00022793"/>
    </source>
</evidence>
<evidence type="ECO:0000256" key="6">
    <source>
        <dbReference type="NCBIfam" id="TIGR01048"/>
    </source>
</evidence>
<comment type="subunit">
    <text evidence="5">Homodimer.</text>
</comment>
<feature type="domain" description="Orn/DAP/Arg decarboxylase 2 C-terminal" evidence="9">
    <location>
        <begin position="30"/>
        <end position="381"/>
    </location>
</feature>
<protein>
    <recommendedName>
        <fullName evidence="5 6">Diaminopimelate decarboxylase</fullName>
        <shortName evidence="5">DAP decarboxylase</shortName>
        <shortName evidence="5">DAPDC</shortName>
        <ecNumber evidence="5 6">4.1.1.20</ecNumber>
    </recommendedName>
</protein>
<evidence type="ECO:0000256" key="1">
    <source>
        <dbReference type="ARBA" id="ARBA00001933"/>
    </source>
</evidence>
<feature type="binding site" evidence="5">
    <location>
        <position position="383"/>
    </location>
    <ligand>
        <name>substrate</name>
    </ligand>
</feature>
<dbReference type="RefSeq" id="WP_090649418.1">
    <property type="nucleotide sequence ID" value="NZ_CBCRYE010000003.1"/>
</dbReference>
<evidence type="ECO:0000259" key="10">
    <source>
        <dbReference type="Pfam" id="PF02784"/>
    </source>
</evidence>
<keyword evidence="12" id="KW-1185">Reference proteome</keyword>
<comment type="pathway">
    <text evidence="5 8">Amino-acid biosynthesis; L-lysine biosynthesis via DAP pathway; L-lysine from DL-2,6-diaminopimelate: step 1/1.</text>
</comment>
<dbReference type="SUPFAM" id="SSF51419">
    <property type="entry name" value="PLP-binding barrel"/>
    <property type="match status" value="1"/>
</dbReference>
<accession>A0A1G4SSC0</accession>
<dbReference type="PRINTS" id="PR01179">
    <property type="entry name" value="ODADCRBXLASE"/>
</dbReference>
<dbReference type="InterPro" id="IPR022643">
    <property type="entry name" value="De-COase2_C"/>
</dbReference>
<dbReference type="HAMAP" id="MF_02120">
    <property type="entry name" value="LysA"/>
    <property type="match status" value="1"/>
</dbReference>
<comment type="cofactor">
    <cofactor evidence="1 5 7 8">
        <name>pyridoxal 5'-phosphate</name>
        <dbReference type="ChEBI" id="CHEBI:597326"/>
    </cofactor>
</comment>
<evidence type="ECO:0000256" key="5">
    <source>
        <dbReference type="HAMAP-Rule" id="MF_02120"/>
    </source>
</evidence>
<dbReference type="InterPro" id="IPR009006">
    <property type="entry name" value="Ala_racemase/Decarboxylase_C"/>
</dbReference>
<dbReference type="GO" id="GO:0008836">
    <property type="term" value="F:diaminopimelate decarboxylase activity"/>
    <property type="evidence" value="ECO:0007669"/>
    <property type="project" value="UniProtKB-UniRule"/>
</dbReference>
<dbReference type="AlphaFoldDB" id="A0A1G4SSC0"/>
<feature type="modified residue" description="N6-(pyridoxal phosphate)lysine" evidence="5 7">
    <location>
        <position position="69"/>
    </location>
</feature>
<dbReference type="Proteomes" id="UP000199150">
    <property type="component" value="Unassembled WGS sequence"/>
</dbReference>
<gene>
    <name evidence="5" type="primary">lysA</name>
    <name evidence="11" type="ORF">SAMN02927928_2891</name>
</gene>
<keyword evidence="5 8" id="KW-0457">Lysine biosynthesis</keyword>
<dbReference type="GO" id="GO:0030170">
    <property type="term" value="F:pyridoxal phosphate binding"/>
    <property type="evidence" value="ECO:0007669"/>
    <property type="project" value="UniProtKB-UniRule"/>
</dbReference>
<keyword evidence="5" id="KW-0028">Amino-acid biosynthesis</keyword>
<dbReference type="InterPro" id="IPR000183">
    <property type="entry name" value="Orn/DAP/Arg_de-COase"/>
</dbReference>
<dbReference type="PROSITE" id="PS00878">
    <property type="entry name" value="ODR_DC_2_1"/>
    <property type="match status" value="1"/>
</dbReference>
<dbReference type="InterPro" id="IPR029066">
    <property type="entry name" value="PLP-binding_barrel"/>
</dbReference>
<feature type="binding site" evidence="5">
    <location>
        <position position="248"/>
    </location>
    <ligand>
        <name>pyridoxal 5'-phosphate</name>
        <dbReference type="ChEBI" id="CHEBI:597326"/>
    </ligand>
</feature>
<dbReference type="EMBL" id="FMTS01000005">
    <property type="protein sequence ID" value="SCW72070.1"/>
    <property type="molecule type" value="Genomic_DNA"/>
</dbReference>
<feature type="domain" description="Orn/DAP/Arg decarboxylase 2 N-terminal" evidence="10">
    <location>
        <begin position="63"/>
        <end position="290"/>
    </location>
</feature>
<feature type="active site" description="Proton donor" evidence="7">
    <location>
        <position position="354"/>
    </location>
</feature>
<dbReference type="Gene3D" id="3.20.20.10">
    <property type="entry name" value="Alanine racemase"/>
    <property type="match status" value="1"/>
</dbReference>
<comment type="catalytic activity">
    <reaction evidence="5 8">
        <text>meso-2,6-diaminopimelate + H(+) = L-lysine + CO2</text>
        <dbReference type="Rhea" id="RHEA:15101"/>
        <dbReference type="ChEBI" id="CHEBI:15378"/>
        <dbReference type="ChEBI" id="CHEBI:16526"/>
        <dbReference type="ChEBI" id="CHEBI:32551"/>
        <dbReference type="ChEBI" id="CHEBI:57791"/>
        <dbReference type="EC" id="4.1.1.20"/>
    </reaction>
</comment>
<dbReference type="Pfam" id="PF02784">
    <property type="entry name" value="Orn_Arg_deC_N"/>
    <property type="match status" value="1"/>
</dbReference>
<dbReference type="NCBIfam" id="TIGR01048">
    <property type="entry name" value="lysA"/>
    <property type="match status" value="1"/>
</dbReference>
<proteinExistence type="inferred from homology"/>
<evidence type="ECO:0000313" key="12">
    <source>
        <dbReference type="Proteomes" id="UP000199150"/>
    </source>
</evidence>
<comment type="similarity">
    <text evidence="5">Belongs to the Orn/Lys/Arg decarboxylase class-II family. LysA subfamily.</text>
</comment>
<comment type="function">
    <text evidence="5">Specifically catalyzes the decarboxylation of meso-diaminopimelate (meso-DAP) to L-lysine.</text>
</comment>
<keyword evidence="4 5" id="KW-0456">Lyase</keyword>
<dbReference type="InterPro" id="IPR022653">
    <property type="entry name" value="De-COase2_pyr-phos_BS"/>
</dbReference>
<dbReference type="Gene3D" id="2.40.37.10">
    <property type="entry name" value="Lyase, Ornithine Decarboxylase, Chain A, domain 1"/>
    <property type="match status" value="1"/>
</dbReference>
<dbReference type="InterPro" id="IPR022644">
    <property type="entry name" value="De-COase2_N"/>
</dbReference>
<dbReference type="EC" id="4.1.1.20" evidence="5 6"/>
<name>A0A1G4SSC0_9CAUL</name>